<dbReference type="PROSITE" id="PS51192">
    <property type="entry name" value="HELICASE_ATP_BIND_1"/>
    <property type="match status" value="1"/>
</dbReference>
<evidence type="ECO:0000259" key="13">
    <source>
        <dbReference type="PROSITE" id="PS51192"/>
    </source>
</evidence>
<dbReference type="FunFam" id="3.40.50.300:FF:000489">
    <property type="entry name" value="Primosome assembly protein PriA"/>
    <property type="match status" value="1"/>
</dbReference>
<evidence type="ECO:0000256" key="4">
    <source>
        <dbReference type="ARBA" id="ARBA00022741"/>
    </source>
</evidence>
<dbReference type="Pfam" id="PF18319">
    <property type="entry name" value="Zn_ribbon_PriA"/>
    <property type="match status" value="1"/>
</dbReference>
<comment type="similarity">
    <text evidence="12">Belongs to the helicase family. PriA subfamily.</text>
</comment>
<evidence type="ECO:0000313" key="15">
    <source>
        <dbReference type="EMBL" id="GHA35107.1"/>
    </source>
</evidence>
<keyword evidence="6 12" id="KW-0347">Helicase</keyword>
<feature type="domain" description="Helicase C-terminal" evidence="14">
    <location>
        <begin position="559"/>
        <end position="714"/>
    </location>
</feature>
<keyword evidence="16" id="KW-1185">Reference proteome</keyword>
<dbReference type="FunFam" id="3.40.1440.60:FF:000001">
    <property type="entry name" value="Primosomal protein N"/>
    <property type="match status" value="1"/>
</dbReference>
<feature type="domain" description="Helicase ATP-binding" evidence="13">
    <location>
        <begin position="292"/>
        <end position="461"/>
    </location>
</feature>
<evidence type="ECO:0000256" key="5">
    <source>
        <dbReference type="ARBA" id="ARBA00022801"/>
    </source>
</evidence>
<dbReference type="NCBIfam" id="TIGR00595">
    <property type="entry name" value="priA"/>
    <property type="match status" value="1"/>
</dbReference>
<dbReference type="GO" id="GO:0043138">
    <property type="term" value="F:3'-5' DNA helicase activity"/>
    <property type="evidence" value="ECO:0007669"/>
    <property type="project" value="UniProtKB-EC"/>
</dbReference>
<dbReference type="GO" id="GO:0006270">
    <property type="term" value="P:DNA replication initiation"/>
    <property type="evidence" value="ECO:0007669"/>
    <property type="project" value="TreeGrafter"/>
</dbReference>
<dbReference type="Gene3D" id="3.40.50.300">
    <property type="entry name" value="P-loop containing nucleotide triphosphate hydrolases"/>
    <property type="match status" value="2"/>
</dbReference>
<dbReference type="PROSITE" id="PS51194">
    <property type="entry name" value="HELICASE_CTER"/>
    <property type="match status" value="1"/>
</dbReference>
<evidence type="ECO:0000256" key="9">
    <source>
        <dbReference type="ARBA" id="ARBA00023125"/>
    </source>
</evidence>
<feature type="binding site" evidence="12">
    <location>
        <position position="564"/>
    </location>
    <ligand>
        <name>Zn(2+)</name>
        <dbReference type="ChEBI" id="CHEBI:29105"/>
        <label>1</label>
    </ligand>
</feature>
<feature type="binding site" evidence="12">
    <location>
        <position position="554"/>
    </location>
    <ligand>
        <name>Zn(2+)</name>
        <dbReference type="ChEBI" id="CHEBI:29105"/>
        <label>2</label>
    </ligand>
</feature>
<evidence type="ECO:0000256" key="3">
    <source>
        <dbReference type="ARBA" id="ARBA00022723"/>
    </source>
</evidence>
<comment type="catalytic activity">
    <reaction evidence="12">
        <text>Couples ATP hydrolysis with the unwinding of duplex DNA by translocating in the 3'-5' direction.</text>
        <dbReference type="EC" id="5.6.2.4"/>
    </reaction>
</comment>
<comment type="subunit">
    <text evidence="12">Component of the replication restart primosome.</text>
</comment>
<keyword evidence="1 12" id="KW-0639">Primosome</keyword>
<dbReference type="GO" id="GO:0005524">
    <property type="term" value="F:ATP binding"/>
    <property type="evidence" value="ECO:0007669"/>
    <property type="project" value="UniProtKB-UniRule"/>
</dbReference>
<keyword evidence="5 12" id="KW-0378">Hydrolase</keyword>
<dbReference type="HAMAP" id="MF_00983">
    <property type="entry name" value="PriA"/>
    <property type="match status" value="1"/>
</dbReference>
<dbReference type="Pfam" id="PF17764">
    <property type="entry name" value="PriA_3primeBD"/>
    <property type="match status" value="1"/>
</dbReference>
<reference evidence="15" key="1">
    <citation type="journal article" date="2014" name="Int. J. Syst. Evol. Microbiol.">
        <title>Complete genome sequence of Corynebacterium casei LMG S-19264T (=DSM 44701T), isolated from a smear-ripened cheese.</title>
        <authorList>
            <consortium name="US DOE Joint Genome Institute (JGI-PGF)"/>
            <person name="Walter F."/>
            <person name="Albersmeier A."/>
            <person name="Kalinowski J."/>
            <person name="Ruckert C."/>
        </authorList>
    </citation>
    <scope>NUCLEOTIDE SEQUENCE</scope>
    <source>
        <strain evidence="15">KCTC 12719</strain>
    </source>
</reference>
<dbReference type="EC" id="5.6.2.4" evidence="12"/>
<dbReference type="GO" id="GO:0006310">
    <property type="term" value="P:DNA recombination"/>
    <property type="evidence" value="ECO:0007669"/>
    <property type="project" value="InterPro"/>
</dbReference>
<dbReference type="InterPro" id="IPR041236">
    <property type="entry name" value="PriA_C"/>
</dbReference>
<keyword evidence="10 12" id="KW-0413">Isomerase</keyword>
<dbReference type="InterPro" id="IPR042115">
    <property type="entry name" value="PriA_3primeBD_sf"/>
</dbReference>
<dbReference type="Gene3D" id="3.40.1440.60">
    <property type="entry name" value="PriA, 3(prime) DNA-binding domain"/>
    <property type="match status" value="1"/>
</dbReference>
<dbReference type="CDD" id="cd18804">
    <property type="entry name" value="SF2_C_priA"/>
    <property type="match status" value="1"/>
</dbReference>
<dbReference type="InterPro" id="IPR001650">
    <property type="entry name" value="Helicase_C-like"/>
</dbReference>
<accession>A0A918SEM2</accession>
<protein>
    <recommendedName>
        <fullName evidence="12">Replication restart protein PriA</fullName>
    </recommendedName>
    <alternativeName>
        <fullName evidence="12">ATP-dependent DNA helicase PriA</fullName>
        <ecNumber evidence="12">5.6.2.4</ecNumber>
    </alternativeName>
    <alternativeName>
        <fullName evidence="12">DNA 3'-5' helicase PriA</fullName>
    </alternativeName>
</protein>
<evidence type="ECO:0000259" key="14">
    <source>
        <dbReference type="PROSITE" id="PS51194"/>
    </source>
</evidence>
<keyword evidence="4 12" id="KW-0547">Nucleotide-binding</keyword>
<keyword evidence="2 12" id="KW-0235">DNA replication</keyword>
<keyword evidence="3 12" id="KW-0479">Metal-binding</keyword>
<proteinExistence type="inferred from homology"/>
<dbReference type="InterPro" id="IPR011545">
    <property type="entry name" value="DEAD/DEAH_box_helicase_dom"/>
</dbReference>
<dbReference type="SMART" id="SM00487">
    <property type="entry name" value="DEXDc"/>
    <property type="match status" value="1"/>
</dbReference>
<evidence type="ECO:0000256" key="11">
    <source>
        <dbReference type="ARBA" id="ARBA00048988"/>
    </source>
</evidence>
<comment type="caution">
    <text evidence="15">The sequence shown here is derived from an EMBL/GenBank/DDBJ whole genome shotgun (WGS) entry which is preliminary data.</text>
</comment>
<dbReference type="CDD" id="cd17929">
    <property type="entry name" value="DEXHc_priA"/>
    <property type="match status" value="1"/>
</dbReference>
<dbReference type="Pfam" id="PF00270">
    <property type="entry name" value="DEAD"/>
    <property type="match status" value="1"/>
</dbReference>
<dbReference type="InterPro" id="IPR005259">
    <property type="entry name" value="PriA"/>
</dbReference>
<dbReference type="GO" id="GO:0016787">
    <property type="term" value="F:hydrolase activity"/>
    <property type="evidence" value="ECO:0007669"/>
    <property type="project" value="UniProtKB-KW"/>
</dbReference>
<dbReference type="SMART" id="SM00490">
    <property type="entry name" value="HELICc"/>
    <property type="match status" value="1"/>
</dbReference>
<evidence type="ECO:0000256" key="12">
    <source>
        <dbReference type="HAMAP-Rule" id="MF_00983"/>
    </source>
</evidence>
<dbReference type="RefSeq" id="WP_189604182.1">
    <property type="nucleotide sequence ID" value="NZ_BMXB01000004.1"/>
</dbReference>
<dbReference type="GO" id="GO:1990077">
    <property type="term" value="C:primosome complex"/>
    <property type="evidence" value="ECO:0007669"/>
    <property type="project" value="UniProtKB-UniRule"/>
</dbReference>
<keyword evidence="9 12" id="KW-0238">DNA-binding</keyword>
<feature type="binding site" evidence="12">
    <location>
        <position position="533"/>
    </location>
    <ligand>
        <name>Zn(2+)</name>
        <dbReference type="ChEBI" id="CHEBI:29105"/>
        <label>2</label>
    </ligand>
</feature>
<dbReference type="Proteomes" id="UP000610456">
    <property type="component" value="Unassembled WGS sequence"/>
</dbReference>
<dbReference type="InterPro" id="IPR014001">
    <property type="entry name" value="Helicase_ATP-bd"/>
</dbReference>
<feature type="binding site" evidence="12">
    <location>
        <position position="524"/>
    </location>
    <ligand>
        <name>Zn(2+)</name>
        <dbReference type="ChEBI" id="CHEBI:29105"/>
        <label>1</label>
    </ligand>
</feature>
<dbReference type="PANTHER" id="PTHR30580">
    <property type="entry name" value="PRIMOSOMAL PROTEIN N"/>
    <property type="match status" value="1"/>
</dbReference>
<keyword evidence="8 12" id="KW-0067">ATP-binding</keyword>
<sequence>MSHFINVILPLPLEKHFTYSVSPAEADFLQVGMRVAVPFGKSKIYTGIISKIHQQAPEIYEAKPIEQILDEKPIVTATQLKFWEWIASYYMCAEGEVLRAAIPSAFLLESETVVQLYKKIEIEERALTDDEFLLFEALQRQSSMKIQEIIQLLDKKTVLPVINSLVEKRVVVVNQEIYEQYKPKLERYVQLHSSYSGEARMHELLDNLDRAPRQREVVLTLFSLSARTKKPIKVSELAKEAKTTTATIKSLIDKNVLEEFHLQTQRVQYEERKLAGEIELNEFQEQTFSEVEQAFESESVCLLHGVTSSGKTEIYIKLIEKVIAEGKQVLFLLPEIALTAQLISRLQNYFGEQVMVYHSKYSVNERVEVYQNILNNSEKAKIVVGVRSSIFLPFQKLGLIVVDEEHESTFKQYDPAPRYNARDASVVLGNLHSSNVLLGTATPAIESYFNAEHHKYKLVNLNRRFGNVLLPKIEVVDIKEKHRKKRMMGHFSDRLQEEITETLKNGEQVILFQNRRGFSPILECNTCGHSPQCPNCDVSLTFHNHNNQLRCHYCGYHMALQKKCMKCGSPELTTKGFGTEQVETELKALFPEHKIGRMDLDTTRGKHGYEKIIAAFEAKEIDILVGTQMLTKGLDFRNVRLVGIMNADTLLNFPDFRAHERSFQLMLQVAGRAGRTKEQGLVLIQTYNPHHRIVQQVSTNSYVEMYEEQTEERRQYKYPPYYRLIRITLKSRDYSRVNEGADWLAKGLKQAFQENVLGPEFPPVARIRNEYYKNILIKIPQKQSISKTKKVMERIFTSFKAIGGFRSIKLVINVDPY</sequence>
<name>A0A918SEM2_9FLAO</name>
<keyword evidence="7 12" id="KW-0862">Zinc</keyword>
<dbReference type="GO" id="GO:0006269">
    <property type="term" value="P:DNA replication, synthesis of primer"/>
    <property type="evidence" value="ECO:0007669"/>
    <property type="project" value="UniProtKB-KW"/>
</dbReference>
<feature type="binding site" evidence="12">
    <location>
        <position position="567"/>
    </location>
    <ligand>
        <name>Zn(2+)</name>
        <dbReference type="ChEBI" id="CHEBI:29105"/>
        <label>1</label>
    </ligand>
</feature>
<comment type="cofactor">
    <cofactor evidence="12">
        <name>Zn(2+)</name>
        <dbReference type="ChEBI" id="CHEBI:29105"/>
    </cofactor>
    <text evidence="12">Binds 2 zinc ions per subunit.</text>
</comment>
<evidence type="ECO:0000256" key="10">
    <source>
        <dbReference type="ARBA" id="ARBA00023235"/>
    </source>
</evidence>
<reference evidence="15" key="2">
    <citation type="submission" date="2020-09" db="EMBL/GenBank/DDBJ databases">
        <authorList>
            <person name="Sun Q."/>
            <person name="Kim S."/>
        </authorList>
    </citation>
    <scope>NUCLEOTIDE SEQUENCE</scope>
    <source>
        <strain evidence="15">KCTC 12719</strain>
    </source>
</reference>
<evidence type="ECO:0000256" key="6">
    <source>
        <dbReference type="ARBA" id="ARBA00022806"/>
    </source>
</evidence>
<evidence type="ECO:0000256" key="8">
    <source>
        <dbReference type="ARBA" id="ARBA00022840"/>
    </source>
</evidence>
<dbReference type="InterPro" id="IPR040498">
    <property type="entry name" value="PriA_CRR"/>
</dbReference>
<comment type="catalytic activity">
    <reaction evidence="11 12">
        <text>ATP + H2O = ADP + phosphate + H(+)</text>
        <dbReference type="Rhea" id="RHEA:13065"/>
        <dbReference type="ChEBI" id="CHEBI:15377"/>
        <dbReference type="ChEBI" id="CHEBI:15378"/>
        <dbReference type="ChEBI" id="CHEBI:30616"/>
        <dbReference type="ChEBI" id="CHEBI:43474"/>
        <dbReference type="ChEBI" id="CHEBI:456216"/>
        <dbReference type="EC" id="5.6.2.4"/>
    </reaction>
</comment>
<dbReference type="Pfam" id="PF18074">
    <property type="entry name" value="PriA_C"/>
    <property type="match status" value="1"/>
</dbReference>
<evidence type="ECO:0000256" key="7">
    <source>
        <dbReference type="ARBA" id="ARBA00022833"/>
    </source>
</evidence>
<evidence type="ECO:0000256" key="1">
    <source>
        <dbReference type="ARBA" id="ARBA00022515"/>
    </source>
</evidence>
<dbReference type="InterPro" id="IPR041222">
    <property type="entry name" value="PriA_3primeBD"/>
</dbReference>
<dbReference type="GO" id="GO:0008270">
    <property type="term" value="F:zinc ion binding"/>
    <property type="evidence" value="ECO:0007669"/>
    <property type="project" value="UniProtKB-UniRule"/>
</dbReference>
<dbReference type="GO" id="GO:0003677">
    <property type="term" value="F:DNA binding"/>
    <property type="evidence" value="ECO:0007669"/>
    <property type="project" value="UniProtKB-UniRule"/>
</dbReference>
<dbReference type="Pfam" id="PF00271">
    <property type="entry name" value="Helicase_C"/>
    <property type="match status" value="1"/>
</dbReference>
<feature type="binding site" evidence="12">
    <location>
        <position position="536"/>
    </location>
    <ligand>
        <name>Zn(2+)</name>
        <dbReference type="ChEBI" id="CHEBI:29105"/>
        <label>2</label>
    </ligand>
</feature>
<feature type="binding site" evidence="12">
    <location>
        <position position="527"/>
    </location>
    <ligand>
        <name>Zn(2+)</name>
        <dbReference type="ChEBI" id="CHEBI:29105"/>
        <label>1</label>
    </ligand>
</feature>
<gene>
    <name evidence="12 15" type="primary">priA</name>
    <name evidence="15" type="ORF">GCM10007103_15820</name>
</gene>
<dbReference type="SUPFAM" id="SSF52540">
    <property type="entry name" value="P-loop containing nucleoside triphosphate hydrolases"/>
    <property type="match status" value="2"/>
</dbReference>
<organism evidence="15 16">
    <name type="scientific">Salinimicrobium marinum</name>
    <dbReference type="NCBI Taxonomy" id="680283"/>
    <lineage>
        <taxon>Bacteria</taxon>
        <taxon>Pseudomonadati</taxon>
        <taxon>Bacteroidota</taxon>
        <taxon>Flavobacteriia</taxon>
        <taxon>Flavobacteriales</taxon>
        <taxon>Flavobacteriaceae</taxon>
        <taxon>Salinimicrobium</taxon>
    </lineage>
</organism>
<dbReference type="PANTHER" id="PTHR30580:SF0">
    <property type="entry name" value="PRIMOSOMAL PROTEIN N"/>
    <property type="match status" value="1"/>
</dbReference>
<dbReference type="InterPro" id="IPR027417">
    <property type="entry name" value="P-loop_NTPase"/>
</dbReference>
<dbReference type="GO" id="GO:0006302">
    <property type="term" value="P:double-strand break repair"/>
    <property type="evidence" value="ECO:0007669"/>
    <property type="project" value="InterPro"/>
</dbReference>
<dbReference type="EMBL" id="BMXB01000004">
    <property type="protein sequence ID" value="GHA35107.1"/>
    <property type="molecule type" value="Genomic_DNA"/>
</dbReference>
<evidence type="ECO:0000256" key="2">
    <source>
        <dbReference type="ARBA" id="ARBA00022705"/>
    </source>
</evidence>
<evidence type="ECO:0000313" key="16">
    <source>
        <dbReference type="Proteomes" id="UP000610456"/>
    </source>
</evidence>
<feature type="binding site" evidence="12">
    <location>
        <position position="551"/>
    </location>
    <ligand>
        <name>Zn(2+)</name>
        <dbReference type="ChEBI" id="CHEBI:29105"/>
        <label>2</label>
    </ligand>
</feature>
<dbReference type="AlphaFoldDB" id="A0A918SEM2"/>
<comment type="function">
    <text evidence="12">Initiates the restart of stalled replication forks, which reloads the replicative helicase on sites other than the origin of replication. Recognizes and binds to abandoned replication forks and remodels them to uncover a helicase loading site. Promotes assembly of the primosome at these replication forks.</text>
</comment>